<dbReference type="SUPFAM" id="SSF49493">
    <property type="entry name" value="HSP40/DnaJ peptide-binding domain"/>
    <property type="match status" value="1"/>
</dbReference>
<feature type="domain" description="Chaperone DnaJ C-terminal" evidence="1">
    <location>
        <begin position="60"/>
        <end position="167"/>
    </location>
</feature>
<organism evidence="2 4">
    <name type="scientific">Medicago truncatula</name>
    <name type="common">Barrel medic</name>
    <name type="synonym">Medicago tribuloides</name>
    <dbReference type="NCBI Taxonomy" id="3880"/>
    <lineage>
        <taxon>Eukaryota</taxon>
        <taxon>Viridiplantae</taxon>
        <taxon>Streptophyta</taxon>
        <taxon>Embryophyta</taxon>
        <taxon>Tracheophyta</taxon>
        <taxon>Spermatophyta</taxon>
        <taxon>Magnoliopsida</taxon>
        <taxon>eudicotyledons</taxon>
        <taxon>Gunneridae</taxon>
        <taxon>Pentapetalae</taxon>
        <taxon>rosids</taxon>
        <taxon>fabids</taxon>
        <taxon>Fabales</taxon>
        <taxon>Fabaceae</taxon>
        <taxon>Papilionoideae</taxon>
        <taxon>50 kb inversion clade</taxon>
        <taxon>NPAAA clade</taxon>
        <taxon>Hologalegina</taxon>
        <taxon>IRL clade</taxon>
        <taxon>Trifolieae</taxon>
        <taxon>Medicago</taxon>
    </lineage>
</organism>
<dbReference type="AlphaFoldDB" id="G7IDU9"/>
<dbReference type="EMBL" id="CM001217">
    <property type="protein sequence ID" value="AES61700.2"/>
    <property type="molecule type" value="Genomic_DNA"/>
</dbReference>
<reference evidence="2 4" key="1">
    <citation type="journal article" date="2011" name="Nature">
        <title>The Medicago genome provides insight into the evolution of rhizobial symbioses.</title>
        <authorList>
            <person name="Young N.D."/>
            <person name="Debelle F."/>
            <person name="Oldroyd G.E."/>
            <person name="Geurts R."/>
            <person name="Cannon S.B."/>
            <person name="Udvardi M.K."/>
            <person name="Benedito V.A."/>
            <person name="Mayer K.F."/>
            <person name="Gouzy J."/>
            <person name="Schoof H."/>
            <person name="Van de Peer Y."/>
            <person name="Proost S."/>
            <person name="Cook D.R."/>
            <person name="Meyers B.C."/>
            <person name="Spannagl M."/>
            <person name="Cheung F."/>
            <person name="De Mita S."/>
            <person name="Krishnakumar V."/>
            <person name="Gundlach H."/>
            <person name="Zhou S."/>
            <person name="Mudge J."/>
            <person name="Bharti A.K."/>
            <person name="Murray J.D."/>
            <person name="Naoumkina M.A."/>
            <person name="Rosen B."/>
            <person name="Silverstein K.A."/>
            <person name="Tang H."/>
            <person name="Rombauts S."/>
            <person name="Zhao P.X."/>
            <person name="Zhou P."/>
            <person name="Barbe V."/>
            <person name="Bardou P."/>
            <person name="Bechner M."/>
            <person name="Bellec A."/>
            <person name="Berger A."/>
            <person name="Berges H."/>
            <person name="Bidwell S."/>
            <person name="Bisseling T."/>
            <person name="Choisne N."/>
            <person name="Couloux A."/>
            <person name="Denny R."/>
            <person name="Deshpande S."/>
            <person name="Dai X."/>
            <person name="Doyle J.J."/>
            <person name="Dudez A.M."/>
            <person name="Farmer A.D."/>
            <person name="Fouteau S."/>
            <person name="Franken C."/>
            <person name="Gibelin C."/>
            <person name="Gish J."/>
            <person name="Goldstein S."/>
            <person name="Gonzalez A.J."/>
            <person name="Green P.J."/>
            <person name="Hallab A."/>
            <person name="Hartog M."/>
            <person name="Hua A."/>
            <person name="Humphray S.J."/>
            <person name="Jeong D.H."/>
            <person name="Jing Y."/>
            <person name="Jocker A."/>
            <person name="Kenton S.M."/>
            <person name="Kim D.J."/>
            <person name="Klee K."/>
            <person name="Lai H."/>
            <person name="Lang C."/>
            <person name="Lin S."/>
            <person name="Macmil S.L."/>
            <person name="Magdelenat G."/>
            <person name="Matthews L."/>
            <person name="McCorrison J."/>
            <person name="Monaghan E.L."/>
            <person name="Mun J.H."/>
            <person name="Najar F.Z."/>
            <person name="Nicholson C."/>
            <person name="Noirot C."/>
            <person name="O'Bleness M."/>
            <person name="Paule C.R."/>
            <person name="Poulain J."/>
            <person name="Prion F."/>
            <person name="Qin B."/>
            <person name="Qu C."/>
            <person name="Retzel E.F."/>
            <person name="Riddle C."/>
            <person name="Sallet E."/>
            <person name="Samain S."/>
            <person name="Samson N."/>
            <person name="Sanders I."/>
            <person name="Saurat O."/>
            <person name="Scarpelli C."/>
            <person name="Schiex T."/>
            <person name="Segurens B."/>
            <person name="Severin A.J."/>
            <person name="Sherrier D.J."/>
            <person name="Shi R."/>
            <person name="Sims S."/>
            <person name="Singer S.R."/>
            <person name="Sinharoy S."/>
            <person name="Sterck L."/>
            <person name="Viollet A."/>
            <person name="Wang B.B."/>
            <person name="Wang K."/>
            <person name="Wang M."/>
            <person name="Wang X."/>
            <person name="Warfsmann J."/>
            <person name="Weissenbach J."/>
            <person name="White D.D."/>
            <person name="White J.D."/>
            <person name="Wiley G.B."/>
            <person name="Wincker P."/>
            <person name="Xing Y."/>
            <person name="Yang L."/>
            <person name="Yao Z."/>
            <person name="Ying F."/>
            <person name="Zhai J."/>
            <person name="Zhou L."/>
            <person name="Zuber A."/>
            <person name="Denarie J."/>
            <person name="Dixon R.A."/>
            <person name="May G.D."/>
            <person name="Schwartz D.C."/>
            <person name="Rogers J."/>
            <person name="Quetier F."/>
            <person name="Town C.D."/>
            <person name="Roe B.A."/>
        </authorList>
    </citation>
    <scope>NUCLEOTIDE SEQUENCE [LARGE SCALE GENOMIC DNA]</scope>
    <source>
        <strain evidence="2">A17</strain>
        <strain evidence="3 4">cv. Jemalong A17</strain>
    </source>
</reference>
<dbReference type="PANTHER" id="PTHR44298:SF1">
    <property type="entry name" value="DNAJ HOMOLOG SUBFAMILY B MEMBER 11"/>
    <property type="match status" value="1"/>
</dbReference>
<dbReference type="Proteomes" id="UP000002051">
    <property type="component" value="Unassembled WGS sequence"/>
</dbReference>
<evidence type="ECO:0000313" key="2">
    <source>
        <dbReference type="EMBL" id="AES61700.2"/>
    </source>
</evidence>
<dbReference type="EnsemblPlants" id="AES61700">
    <property type="protein sequence ID" value="AES61700"/>
    <property type="gene ID" value="MTR_1g087580"/>
</dbReference>
<name>G7IDU9_MEDTR</name>
<dbReference type="Gene3D" id="2.60.260.20">
    <property type="entry name" value="Urease metallochaperone UreE, N-terminal domain"/>
    <property type="match status" value="1"/>
</dbReference>
<dbReference type="GO" id="GO:0051082">
    <property type="term" value="F:unfolded protein binding"/>
    <property type="evidence" value="ECO:0007669"/>
    <property type="project" value="InterPro"/>
</dbReference>
<gene>
    <name evidence="2" type="ordered locus">MTR_1g087580</name>
</gene>
<dbReference type="InterPro" id="IPR051736">
    <property type="entry name" value="DnaJ-B11-like"/>
</dbReference>
<evidence type="ECO:0000259" key="1">
    <source>
        <dbReference type="Pfam" id="PF01556"/>
    </source>
</evidence>
<accession>G7IDU9</accession>
<accession>A0A0C3URG2</accession>
<sequence length="193" mass="22185">MEEEETILKVDDVIVKCNTTLEDLYMGDVTLMCVVAWHRFTPFSHPPHFSSLLGAMLQEMLFYEDGESTIDGESGDLRFCILTAPHGVFRWEGNDLQATVTITLIQDLIGFETSIKYLDEKGADLTYFFEPLEKHKSKASEEVQRRGMPLDMRKEKRDLYVAFEVLFATSLTEEQKTTIKKKLLSIQYVLNVT</sequence>
<proteinExistence type="predicted"/>
<dbReference type="GO" id="GO:0006457">
    <property type="term" value="P:protein folding"/>
    <property type="evidence" value="ECO:0007669"/>
    <property type="project" value="InterPro"/>
</dbReference>
<dbReference type="InterPro" id="IPR008971">
    <property type="entry name" value="HSP40/DnaJ_pept-bd"/>
</dbReference>
<dbReference type="PANTHER" id="PTHR44298">
    <property type="entry name" value="DNAJ HOMOLOG SUBFAMILY B MEMBER 11"/>
    <property type="match status" value="1"/>
</dbReference>
<reference evidence="3" key="3">
    <citation type="submission" date="2015-04" db="UniProtKB">
        <authorList>
            <consortium name="EnsemblPlants"/>
        </authorList>
    </citation>
    <scope>IDENTIFICATION</scope>
    <source>
        <strain evidence="3">cv. Jemalong A17</strain>
    </source>
</reference>
<protein>
    <submittedName>
        <fullName evidence="2">DnaJ carboxy-terminal domain protein</fullName>
    </submittedName>
</protein>
<dbReference type="InterPro" id="IPR002939">
    <property type="entry name" value="DnaJ_C"/>
</dbReference>
<evidence type="ECO:0000313" key="3">
    <source>
        <dbReference type="EnsemblPlants" id="AES61700"/>
    </source>
</evidence>
<reference evidence="2 4" key="2">
    <citation type="journal article" date="2014" name="BMC Genomics">
        <title>An improved genome release (version Mt4.0) for the model legume Medicago truncatula.</title>
        <authorList>
            <person name="Tang H."/>
            <person name="Krishnakumar V."/>
            <person name="Bidwell S."/>
            <person name="Rosen B."/>
            <person name="Chan A."/>
            <person name="Zhou S."/>
            <person name="Gentzbittel L."/>
            <person name="Childs K.L."/>
            <person name="Yandell M."/>
            <person name="Gundlach H."/>
            <person name="Mayer K.F."/>
            <person name="Schwartz D.C."/>
            <person name="Town C.D."/>
        </authorList>
    </citation>
    <scope>GENOME REANNOTATION</scope>
    <source>
        <strain evidence="3 4">cv. Jemalong A17</strain>
    </source>
</reference>
<dbReference type="STRING" id="3880.G7IDU9"/>
<dbReference type="Pfam" id="PF01556">
    <property type="entry name" value="DnaJ_C"/>
    <property type="match status" value="1"/>
</dbReference>
<evidence type="ECO:0000313" key="4">
    <source>
        <dbReference type="Proteomes" id="UP000002051"/>
    </source>
</evidence>
<keyword evidence="4" id="KW-1185">Reference proteome</keyword>
<dbReference type="HOGENOM" id="CLU_1410725_0_0_1"/>